<proteinExistence type="predicted"/>
<feature type="transmembrane region" description="Helical" evidence="6">
    <location>
        <begin position="136"/>
        <end position="156"/>
    </location>
</feature>
<feature type="domain" description="Sugar phosphate transporter" evidence="7">
    <location>
        <begin position="43"/>
        <end position="336"/>
    </location>
</feature>
<evidence type="ECO:0000256" key="2">
    <source>
        <dbReference type="ARBA" id="ARBA00022692"/>
    </source>
</evidence>
<feature type="transmembrane region" description="Helical" evidence="6">
    <location>
        <begin position="325"/>
        <end position="345"/>
    </location>
</feature>
<name>A0A8B8EZS2_CRAVI</name>
<feature type="transmembrane region" description="Helical" evidence="6">
    <location>
        <begin position="223"/>
        <end position="244"/>
    </location>
</feature>
<feature type="transmembrane region" description="Helical" evidence="6">
    <location>
        <begin position="72"/>
        <end position="92"/>
    </location>
</feature>
<protein>
    <submittedName>
        <fullName evidence="9">Solute carrier family 35 member C2-like</fullName>
    </submittedName>
</protein>
<evidence type="ECO:0000256" key="6">
    <source>
        <dbReference type="SAM" id="Phobius"/>
    </source>
</evidence>
<feature type="transmembrane region" description="Helical" evidence="6">
    <location>
        <begin position="264"/>
        <end position="283"/>
    </location>
</feature>
<dbReference type="InterPro" id="IPR050186">
    <property type="entry name" value="TPT_transporter"/>
</dbReference>
<evidence type="ECO:0000313" key="8">
    <source>
        <dbReference type="Proteomes" id="UP000694844"/>
    </source>
</evidence>
<dbReference type="RefSeq" id="XP_022345028.1">
    <property type="nucleotide sequence ID" value="XM_022489320.1"/>
</dbReference>
<dbReference type="CDD" id="cd21092">
    <property type="entry name" value="TPT_S35C2"/>
    <property type="match status" value="1"/>
</dbReference>
<dbReference type="GO" id="GO:0016020">
    <property type="term" value="C:membrane"/>
    <property type="evidence" value="ECO:0007669"/>
    <property type="project" value="UniProtKB-SubCell"/>
</dbReference>
<evidence type="ECO:0000256" key="4">
    <source>
        <dbReference type="ARBA" id="ARBA00023136"/>
    </source>
</evidence>
<evidence type="ECO:0000259" key="7">
    <source>
        <dbReference type="Pfam" id="PF03151"/>
    </source>
</evidence>
<organism evidence="8 9">
    <name type="scientific">Crassostrea virginica</name>
    <name type="common">Eastern oyster</name>
    <dbReference type="NCBI Taxonomy" id="6565"/>
    <lineage>
        <taxon>Eukaryota</taxon>
        <taxon>Metazoa</taxon>
        <taxon>Spiralia</taxon>
        <taxon>Lophotrochozoa</taxon>
        <taxon>Mollusca</taxon>
        <taxon>Bivalvia</taxon>
        <taxon>Autobranchia</taxon>
        <taxon>Pteriomorphia</taxon>
        <taxon>Ostreida</taxon>
        <taxon>Ostreoidea</taxon>
        <taxon>Ostreidae</taxon>
        <taxon>Crassostrea</taxon>
    </lineage>
</organism>
<dbReference type="GeneID" id="111137712"/>
<evidence type="ECO:0000256" key="1">
    <source>
        <dbReference type="ARBA" id="ARBA00004141"/>
    </source>
</evidence>
<dbReference type="KEGG" id="cvn:111137712"/>
<keyword evidence="3 6" id="KW-1133">Transmembrane helix</keyword>
<comment type="subcellular location">
    <subcellularLocation>
        <location evidence="1">Membrane</location>
        <topology evidence="1">Multi-pass membrane protein</topology>
    </subcellularLocation>
</comment>
<keyword evidence="4 6" id="KW-0472">Membrane</keyword>
<accession>A0A8B8EZS2</accession>
<feature type="transmembrane region" description="Helical" evidence="6">
    <location>
        <begin position="30"/>
        <end position="52"/>
    </location>
</feature>
<reference evidence="9" key="1">
    <citation type="submission" date="2025-08" db="UniProtKB">
        <authorList>
            <consortium name="RefSeq"/>
        </authorList>
    </citation>
    <scope>IDENTIFICATION</scope>
    <source>
        <tissue evidence="9">Whole sample</tissue>
    </source>
</reference>
<feature type="transmembrane region" description="Helical" evidence="6">
    <location>
        <begin position="163"/>
        <end position="184"/>
    </location>
</feature>
<evidence type="ECO:0000256" key="3">
    <source>
        <dbReference type="ARBA" id="ARBA00022989"/>
    </source>
</evidence>
<dbReference type="Proteomes" id="UP000694844">
    <property type="component" value="Chromosome 5"/>
</dbReference>
<feature type="region of interest" description="Disordered" evidence="5">
    <location>
        <begin position="364"/>
        <end position="384"/>
    </location>
</feature>
<sequence>MVKFKKKPLDKLHELEHALQPKAKEVKQSICSFAFFVAAVKTFCLVIFFYTFSIGLTFYNQRFIRHFEVPLSLTMAHLIVKFMVAAFLRTLLSIYLKEDRVLLPWGENLKRIAPTGIASILDIALSNWSFEFITVSLYTMTKSTAVIFILGFSLLFRLEKPRLVLVVVVLFIAGGLFMFTFHSTQFNTKGFIMVLSASLLSGLRWTLAQLVTQKNKLGLHNPLDLMYHVQPWMIIGLLPLSVYFEGIKLSTKEDFFAYTDTTLIMRNMGLVFLGASIAFFLEFSEFLLLANTSSLTLSIAGIFKEVCTLYLAASVNGDRMNYINGVGLVVCLLGISIHVVVKAVSVHEENKKNGRISREETLEMLRAGDSESEESDIFDAISDR</sequence>
<dbReference type="AlphaFoldDB" id="A0A8B8EZS2"/>
<evidence type="ECO:0000313" key="9">
    <source>
        <dbReference type="RefSeq" id="XP_022345028.1"/>
    </source>
</evidence>
<dbReference type="OrthoDB" id="18894at2759"/>
<gene>
    <name evidence="9" type="primary">LOC111137712</name>
</gene>
<dbReference type="InterPro" id="IPR004853">
    <property type="entry name" value="Sugar_P_trans_dom"/>
</dbReference>
<evidence type="ECO:0000256" key="5">
    <source>
        <dbReference type="SAM" id="MobiDB-lite"/>
    </source>
</evidence>
<keyword evidence="2 6" id="KW-0812">Transmembrane</keyword>
<dbReference type="Pfam" id="PF03151">
    <property type="entry name" value="TPT"/>
    <property type="match status" value="1"/>
</dbReference>
<dbReference type="PANTHER" id="PTHR11132">
    <property type="entry name" value="SOLUTE CARRIER FAMILY 35"/>
    <property type="match status" value="1"/>
</dbReference>
<keyword evidence="8" id="KW-1185">Reference proteome</keyword>